<dbReference type="PANTHER" id="PTHR33067:SF32">
    <property type="entry name" value="ASPARTIC PEPTIDASE DDI1-TYPE DOMAIN-CONTAINING PROTEIN"/>
    <property type="match status" value="1"/>
</dbReference>
<protein>
    <submittedName>
        <fullName evidence="2">Uncharacterized protein</fullName>
    </submittedName>
</protein>
<evidence type="ECO:0000313" key="3">
    <source>
        <dbReference type="Proteomes" id="UP001472677"/>
    </source>
</evidence>
<accession>A0ABR2G1E9</accession>
<organism evidence="2 3">
    <name type="scientific">Hibiscus sabdariffa</name>
    <name type="common">roselle</name>
    <dbReference type="NCBI Taxonomy" id="183260"/>
    <lineage>
        <taxon>Eukaryota</taxon>
        <taxon>Viridiplantae</taxon>
        <taxon>Streptophyta</taxon>
        <taxon>Embryophyta</taxon>
        <taxon>Tracheophyta</taxon>
        <taxon>Spermatophyta</taxon>
        <taxon>Magnoliopsida</taxon>
        <taxon>eudicotyledons</taxon>
        <taxon>Gunneridae</taxon>
        <taxon>Pentapetalae</taxon>
        <taxon>rosids</taxon>
        <taxon>malvids</taxon>
        <taxon>Malvales</taxon>
        <taxon>Malvaceae</taxon>
        <taxon>Malvoideae</taxon>
        <taxon>Hibiscus</taxon>
    </lineage>
</organism>
<comment type="caution">
    <text evidence="2">The sequence shown here is derived from an EMBL/GenBank/DDBJ whole genome shotgun (WGS) entry which is preliminary data.</text>
</comment>
<evidence type="ECO:0000313" key="2">
    <source>
        <dbReference type="EMBL" id="KAK8590282.1"/>
    </source>
</evidence>
<reference evidence="2 3" key="1">
    <citation type="journal article" date="2024" name="G3 (Bethesda)">
        <title>Genome assembly of Hibiscus sabdariffa L. provides insights into metabolisms of medicinal natural products.</title>
        <authorList>
            <person name="Kim T."/>
        </authorList>
    </citation>
    <scope>NUCLEOTIDE SEQUENCE [LARGE SCALE GENOMIC DNA]</scope>
    <source>
        <strain evidence="2">TK-2024</strain>
        <tissue evidence="2">Old leaves</tissue>
    </source>
</reference>
<proteinExistence type="predicted"/>
<evidence type="ECO:0000256" key="1">
    <source>
        <dbReference type="SAM" id="MobiDB-lite"/>
    </source>
</evidence>
<feature type="compositionally biased region" description="Acidic residues" evidence="1">
    <location>
        <begin position="92"/>
        <end position="102"/>
    </location>
</feature>
<dbReference type="Gene3D" id="2.40.70.10">
    <property type="entry name" value="Acid Proteases"/>
    <property type="match status" value="1"/>
</dbReference>
<feature type="region of interest" description="Disordered" evidence="1">
    <location>
        <begin position="80"/>
        <end position="114"/>
    </location>
</feature>
<dbReference type="EMBL" id="JBBPBM010000004">
    <property type="protein sequence ID" value="KAK8590282.1"/>
    <property type="molecule type" value="Genomic_DNA"/>
</dbReference>
<gene>
    <name evidence="2" type="ORF">V6N12_024658</name>
</gene>
<dbReference type="InterPro" id="IPR021109">
    <property type="entry name" value="Peptidase_aspartic_dom_sf"/>
</dbReference>
<name>A0ABR2G1E9_9ROSI</name>
<dbReference type="Proteomes" id="UP001472677">
    <property type="component" value="Unassembled WGS sequence"/>
</dbReference>
<dbReference type="PANTHER" id="PTHR33067">
    <property type="entry name" value="RNA-DIRECTED DNA POLYMERASE-RELATED"/>
    <property type="match status" value="1"/>
</dbReference>
<sequence>MTQTSAYMARTNQFIQKTDAFMDMIEMRMQNQEAVLKSLENQVGVPLTSNAKPSQPGVERFHNHPERVNKVNAATIPAKLAPTNKEHASAGEDQEIPPDTEEANPTAATSPQIRLPRTETMEDIRPPPPFPQRLKKHKHDNQFKKFLDILKQVPTKRTDPESFTIPCSIGNHYVGKTLCDLGASINLMPKSVFQKLGIGQAKPTIVMLQLVDRSRICPYHPRKTLP</sequence>
<dbReference type="CDD" id="cd00303">
    <property type="entry name" value="retropepsin_like"/>
    <property type="match status" value="1"/>
</dbReference>
<keyword evidence="3" id="KW-1185">Reference proteome</keyword>